<dbReference type="SUPFAM" id="SSF46689">
    <property type="entry name" value="Homeodomain-like"/>
    <property type="match status" value="1"/>
</dbReference>
<dbReference type="Proteomes" id="UP000323082">
    <property type="component" value="Unassembled WGS sequence"/>
</dbReference>
<reference evidence="1 2" key="1">
    <citation type="journal article" date="2015" name="Int. J. Syst. Evol. Microbiol.">
        <title>Chryseobacterium sediminis sp. nov., isolated from a river sediment.</title>
        <authorList>
            <person name="Kampfer P."/>
            <person name="Busse H.J."/>
            <person name="McInroy J.A."/>
            <person name="Glaeser S.P."/>
        </authorList>
    </citation>
    <scope>NUCLEOTIDE SEQUENCE [LARGE SCALE GENOMIC DNA]</scope>
    <source>
        <strain evidence="1 2">IMT-174</strain>
    </source>
</reference>
<gene>
    <name evidence="1" type="ORF">FW780_05340</name>
</gene>
<dbReference type="AlphaFoldDB" id="A0A5B2UB69"/>
<comment type="caution">
    <text evidence="1">The sequence shown here is derived from an EMBL/GenBank/DDBJ whole genome shotgun (WGS) entry which is preliminary data.</text>
</comment>
<accession>A0A5B2UB69</accession>
<evidence type="ECO:0000313" key="2">
    <source>
        <dbReference type="Proteomes" id="UP000323082"/>
    </source>
</evidence>
<protein>
    <submittedName>
        <fullName evidence="1">Transposase</fullName>
    </submittedName>
</protein>
<dbReference type="InterPro" id="IPR009057">
    <property type="entry name" value="Homeodomain-like_sf"/>
</dbReference>
<dbReference type="RefSeq" id="WP_149832543.1">
    <property type="nucleotide sequence ID" value="NZ_VUNZ01000001.1"/>
</dbReference>
<dbReference type="OrthoDB" id="799937at2"/>
<sequence>MENLKDIHIGDLLYKRVKEEEIEITRICKFLQKTEKEITDMYSQKSVEADVLLKWCKLLEYDFFRLYSNHLILYAPSSGPNKKEKQSQLPQFRKNLYTKEIIDFMLELLKNKQMTPSEIMNQYRIPKSTLNKWISKYRS</sequence>
<organism evidence="1 2">
    <name type="scientific">Chryseobacterium sediminis</name>
    <dbReference type="NCBI Taxonomy" id="1679494"/>
    <lineage>
        <taxon>Bacteria</taxon>
        <taxon>Pseudomonadati</taxon>
        <taxon>Bacteroidota</taxon>
        <taxon>Flavobacteriia</taxon>
        <taxon>Flavobacteriales</taxon>
        <taxon>Weeksellaceae</taxon>
        <taxon>Chryseobacterium group</taxon>
        <taxon>Chryseobacterium</taxon>
    </lineage>
</organism>
<proteinExistence type="predicted"/>
<dbReference type="EMBL" id="VUNZ01000001">
    <property type="protein sequence ID" value="KAA2223628.1"/>
    <property type="molecule type" value="Genomic_DNA"/>
</dbReference>
<name>A0A5B2UB69_9FLAO</name>
<evidence type="ECO:0000313" key="1">
    <source>
        <dbReference type="EMBL" id="KAA2223628.1"/>
    </source>
</evidence>